<keyword evidence="3 4" id="KW-0479">Metal-binding</keyword>
<dbReference type="PANTHER" id="PTHR13799:SF14">
    <property type="entry name" value="GTP CYCLOHYDROLASE 1 TYPE 2 HOMOLOG"/>
    <property type="match status" value="1"/>
</dbReference>
<accession>A0A090YN73</accession>
<proteinExistence type="inferred from homology"/>
<dbReference type="Proteomes" id="UP000029389">
    <property type="component" value="Unassembled WGS sequence"/>
</dbReference>
<dbReference type="EMBL" id="QVOD01000003">
    <property type="protein sequence ID" value="RFT68155.1"/>
    <property type="molecule type" value="Genomic_DNA"/>
</dbReference>
<feature type="binding site" evidence="4">
    <location>
        <position position="95"/>
    </location>
    <ligand>
        <name>a divalent metal cation</name>
        <dbReference type="ChEBI" id="CHEBI:60240"/>
        <label>1</label>
    </ligand>
</feature>
<evidence type="ECO:0000256" key="3">
    <source>
        <dbReference type="ARBA" id="ARBA00022723"/>
    </source>
</evidence>
<dbReference type="InterPro" id="IPR036069">
    <property type="entry name" value="DUF34/NIF3_sf"/>
</dbReference>
<dbReference type="Pfam" id="PF01784">
    <property type="entry name" value="DUF34_NIF3"/>
    <property type="match status" value="1"/>
</dbReference>
<feature type="binding site" evidence="4">
    <location>
        <position position="276"/>
    </location>
    <ligand>
        <name>a divalent metal cation</name>
        <dbReference type="ChEBI" id="CHEBI:60240"/>
        <label>1</label>
    </ligand>
</feature>
<feature type="binding site" evidence="4">
    <location>
        <position position="94"/>
    </location>
    <ligand>
        <name>a divalent metal cation</name>
        <dbReference type="ChEBI" id="CHEBI:60240"/>
        <label>1</label>
    </ligand>
</feature>
<dbReference type="AlphaFoldDB" id="A0A090YN73"/>
<reference evidence="5 7" key="1">
    <citation type="submission" date="2014-04" db="EMBL/GenBank/DDBJ databases">
        <authorList>
            <person name="Bishop-Lilly K.A."/>
            <person name="Broomall S.M."/>
            <person name="Chain P.S."/>
            <person name="Chertkov O."/>
            <person name="Coyne S.R."/>
            <person name="Daligault H.E."/>
            <person name="Davenport K.W."/>
            <person name="Erkkila T."/>
            <person name="Frey K.G."/>
            <person name="Gibbons H.S."/>
            <person name="Gu W."/>
            <person name="Jaissle J."/>
            <person name="Johnson S.L."/>
            <person name="Koroleva G.I."/>
            <person name="Ladner J.T."/>
            <person name="Lo C.-C."/>
            <person name="Minogue T.D."/>
            <person name="Munk C."/>
            <person name="Palacios G.F."/>
            <person name="Redden C.L."/>
            <person name="Rosenzweig C.N."/>
            <person name="Scholz M.B."/>
            <person name="Teshima H."/>
            <person name="Xu Y."/>
        </authorList>
    </citation>
    <scope>NUCLEOTIDE SEQUENCE [LARGE SCALE GENOMIC DNA]</scope>
    <source>
        <strain evidence="5 7">BHP</strain>
    </source>
</reference>
<evidence type="ECO:0000256" key="2">
    <source>
        <dbReference type="ARBA" id="ARBA00022112"/>
    </source>
</evidence>
<evidence type="ECO:0000256" key="4">
    <source>
        <dbReference type="PIRSR" id="PIRSR602678-1"/>
    </source>
</evidence>
<dbReference type="Gene3D" id="3.40.1390.30">
    <property type="entry name" value="NIF3 (NGG1p interacting factor 3)-like"/>
    <property type="match status" value="2"/>
</dbReference>
<feature type="binding site" evidence="4">
    <location>
        <position position="272"/>
    </location>
    <ligand>
        <name>a divalent metal cation</name>
        <dbReference type="ChEBI" id="CHEBI:60240"/>
        <label>1</label>
    </ligand>
</feature>
<dbReference type="PANTHER" id="PTHR13799">
    <property type="entry name" value="NGG1 INTERACTING FACTOR 3"/>
    <property type="match status" value="1"/>
</dbReference>
<evidence type="ECO:0000313" key="6">
    <source>
        <dbReference type="EMBL" id="RFT68155.1"/>
    </source>
</evidence>
<comment type="similarity">
    <text evidence="1">Belongs to the GTP cyclohydrolase I type 2/NIF3 family.</text>
</comment>
<organism evidence="5 7">
    <name type="scientific">Bacillus clarus</name>
    <dbReference type="NCBI Taxonomy" id="2338372"/>
    <lineage>
        <taxon>Bacteria</taxon>
        <taxon>Bacillati</taxon>
        <taxon>Bacillota</taxon>
        <taxon>Bacilli</taxon>
        <taxon>Bacillales</taxon>
        <taxon>Bacillaceae</taxon>
        <taxon>Bacillus</taxon>
        <taxon>Bacillus cereus group</taxon>
    </lineage>
</organism>
<evidence type="ECO:0000313" key="7">
    <source>
        <dbReference type="Proteomes" id="UP000029389"/>
    </source>
</evidence>
<dbReference type="InterPro" id="IPR002678">
    <property type="entry name" value="DUF34/NIF3"/>
</dbReference>
<name>A0A090YN73_9BACI</name>
<evidence type="ECO:0000256" key="1">
    <source>
        <dbReference type="ARBA" id="ARBA00006964"/>
    </source>
</evidence>
<dbReference type="RefSeq" id="WP_042980490.1">
    <property type="nucleotide sequence ID" value="NZ_JMQC01000008.1"/>
</dbReference>
<dbReference type="GO" id="GO:0005737">
    <property type="term" value="C:cytoplasm"/>
    <property type="evidence" value="ECO:0007669"/>
    <property type="project" value="TreeGrafter"/>
</dbReference>
<dbReference type="Proteomes" id="UP000264294">
    <property type="component" value="Unassembled WGS sequence"/>
</dbReference>
<comment type="caution">
    <text evidence="5">The sequence shown here is derived from an EMBL/GenBank/DDBJ whole genome shotgun (WGS) entry which is preliminary data.</text>
</comment>
<gene>
    <name evidence="6" type="ORF">D0U04_04605</name>
    <name evidence="5" type="ORF">DJ93_1794</name>
</gene>
<feature type="binding site" evidence="4">
    <location>
        <position position="138"/>
    </location>
    <ligand>
        <name>a divalent metal cation</name>
        <dbReference type="ChEBI" id="CHEBI:60240"/>
        <label>1</label>
    </ligand>
</feature>
<dbReference type="PATRIC" id="fig|1405.8.peg.1990"/>
<evidence type="ECO:0000313" key="5">
    <source>
        <dbReference type="EMBL" id="KFM99914.1"/>
    </source>
</evidence>
<keyword evidence="8" id="KW-1185">Reference proteome</keyword>
<reference evidence="6 8" key="2">
    <citation type="submission" date="2018-08" db="EMBL/GenBank/DDBJ databases">
        <title>Bacillus clarus sp. nov. strain PS00077A.</title>
        <authorList>
            <person name="Mendez Acevedo M."/>
            <person name="Carroll L."/>
            <person name="Mukherjee M."/>
            <person name="Wiedmann M."/>
            <person name="Kovac J."/>
        </authorList>
    </citation>
    <scope>NUCLEOTIDE SEQUENCE [LARGE SCALE GENOMIC DNA]</scope>
    <source>
        <strain evidence="6 8">PS00077A</strain>
    </source>
</reference>
<evidence type="ECO:0000313" key="8">
    <source>
        <dbReference type="Proteomes" id="UP000264294"/>
    </source>
</evidence>
<dbReference type="EMBL" id="JMQC01000008">
    <property type="protein sequence ID" value="KFM99914.1"/>
    <property type="molecule type" value="Genomic_DNA"/>
</dbReference>
<dbReference type="SUPFAM" id="SSF102705">
    <property type="entry name" value="NIF3 (NGG1p interacting factor 3)-like"/>
    <property type="match status" value="1"/>
</dbReference>
<dbReference type="GO" id="GO:0046872">
    <property type="term" value="F:metal ion binding"/>
    <property type="evidence" value="ECO:0007669"/>
    <property type="project" value="UniProtKB-KW"/>
</dbReference>
<sequence length="306" mass="34897">MPALKEIQYALDYLFQIKKYGKDGAFSRFIPAVYNPIQFPWQQFFEEDFVELFNGLMIRGAENVNTVFLAVFPTDDVLEKFISQSKPGDLLFMHHPLVMECGDPLGKSGRGFIPIKPHYLQAIKDKNLSIYTCHSPMDYNQTYGTSISIAKALQATVIDGFACSGPENEPVGLICEIDETSTTSLQQHLKKLFHIPYVDFEGQHHDSIKKIAIIAGCGDVVSLMKEAEEKGAEAYIAGEIHCHIDNEYGRHKYSLIMDYVKETNMSLIGVSHSASEYLVKKTLMHDWFKENFDVNITFLPQEKWWY</sequence>
<protein>
    <recommendedName>
        <fullName evidence="2">GTP cyclohydrolase 1 type 2 homolog</fullName>
    </recommendedName>
</protein>